<protein>
    <submittedName>
        <fullName evidence="1">Uncharacterized protein</fullName>
    </submittedName>
</protein>
<dbReference type="EMBL" id="GEBQ01028793">
    <property type="protein sequence ID" value="JAT11184.1"/>
    <property type="molecule type" value="Transcribed_RNA"/>
</dbReference>
<gene>
    <name evidence="1" type="ORF">g.9702</name>
</gene>
<name>A0A1B6KJ35_9HEMI</name>
<sequence length="172" mass="19955">MEEIVIECDGCLGIMQEDIASIHFEINRIKANCPNLEIDSLVSKLVLLVRHCDALLMENEENKEKLNQSLRETAILETKLDIEKKQREENLNRSFHTQEAEENERIALLGKIKQIEEKLSSSKDKYNSILHDNNIILHDKNKLKLLKDSLKEQVNSKDNIIKNLKLKLKIIT</sequence>
<proteinExistence type="predicted"/>
<reference evidence="1" key="1">
    <citation type="submission" date="2015-11" db="EMBL/GenBank/DDBJ databases">
        <title>De novo transcriptome assembly of four potential Pierce s Disease insect vectors from Arizona vineyards.</title>
        <authorList>
            <person name="Tassone E.E."/>
        </authorList>
    </citation>
    <scope>NUCLEOTIDE SEQUENCE</scope>
</reference>
<organism evidence="1">
    <name type="scientific">Graphocephala atropunctata</name>
    <dbReference type="NCBI Taxonomy" id="36148"/>
    <lineage>
        <taxon>Eukaryota</taxon>
        <taxon>Metazoa</taxon>
        <taxon>Ecdysozoa</taxon>
        <taxon>Arthropoda</taxon>
        <taxon>Hexapoda</taxon>
        <taxon>Insecta</taxon>
        <taxon>Pterygota</taxon>
        <taxon>Neoptera</taxon>
        <taxon>Paraneoptera</taxon>
        <taxon>Hemiptera</taxon>
        <taxon>Auchenorrhyncha</taxon>
        <taxon>Membracoidea</taxon>
        <taxon>Cicadellidae</taxon>
        <taxon>Cicadellinae</taxon>
        <taxon>Cicadellini</taxon>
        <taxon>Graphocephala</taxon>
    </lineage>
</organism>
<feature type="non-terminal residue" evidence="1">
    <location>
        <position position="172"/>
    </location>
</feature>
<dbReference type="AlphaFoldDB" id="A0A1B6KJ35"/>
<accession>A0A1B6KJ35</accession>
<evidence type="ECO:0000313" key="1">
    <source>
        <dbReference type="EMBL" id="JAT11184.1"/>
    </source>
</evidence>